<evidence type="ECO:0000256" key="8">
    <source>
        <dbReference type="SAM" id="Phobius"/>
    </source>
</evidence>
<evidence type="ECO:0000256" key="4">
    <source>
        <dbReference type="ARBA" id="ARBA00022692"/>
    </source>
</evidence>
<feature type="transmembrane region" description="Helical" evidence="8">
    <location>
        <begin position="87"/>
        <end position="108"/>
    </location>
</feature>
<dbReference type="Proteomes" id="UP000635902">
    <property type="component" value="Unassembled WGS sequence"/>
</dbReference>
<feature type="compositionally biased region" description="Basic residues" evidence="7">
    <location>
        <begin position="238"/>
        <end position="248"/>
    </location>
</feature>
<dbReference type="InterPro" id="IPR005115">
    <property type="entry name" value="Gly_transporter"/>
</dbReference>
<keyword evidence="3" id="KW-1003">Cell membrane</keyword>
<evidence type="ECO:0000256" key="6">
    <source>
        <dbReference type="ARBA" id="ARBA00023136"/>
    </source>
</evidence>
<comment type="similarity">
    <text evidence="2">Belongs to the UPF0126 family.</text>
</comment>
<keyword evidence="4 8" id="KW-0812">Transmembrane</keyword>
<evidence type="ECO:0000259" key="9">
    <source>
        <dbReference type="Pfam" id="PF03458"/>
    </source>
</evidence>
<dbReference type="PANTHER" id="PTHR30506:SF3">
    <property type="entry name" value="UPF0126 INNER MEMBRANE PROTEIN YADS-RELATED"/>
    <property type="match status" value="1"/>
</dbReference>
<comment type="caution">
    <text evidence="10">The sequence shown here is derived from an EMBL/GenBank/DDBJ whole genome shotgun (WGS) entry which is preliminary data.</text>
</comment>
<dbReference type="EMBL" id="JADKMY010000001">
    <property type="protein sequence ID" value="MBF4552978.1"/>
    <property type="molecule type" value="Genomic_DNA"/>
</dbReference>
<evidence type="ECO:0000313" key="11">
    <source>
        <dbReference type="Proteomes" id="UP000635902"/>
    </source>
</evidence>
<feature type="domain" description="Glycine transporter" evidence="9">
    <location>
        <begin position="4"/>
        <end position="77"/>
    </location>
</feature>
<evidence type="ECO:0000256" key="2">
    <source>
        <dbReference type="ARBA" id="ARBA00008193"/>
    </source>
</evidence>
<keyword evidence="5 8" id="KW-1133">Transmembrane helix</keyword>
<comment type="subcellular location">
    <subcellularLocation>
        <location evidence="1">Cell membrane</location>
        <topology evidence="1">Multi-pass membrane protein</topology>
    </subcellularLocation>
</comment>
<keyword evidence="6 8" id="KW-0472">Membrane</keyword>
<evidence type="ECO:0000256" key="1">
    <source>
        <dbReference type="ARBA" id="ARBA00004651"/>
    </source>
</evidence>
<feature type="transmembrane region" description="Helical" evidence="8">
    <location>
        <begin position="114"/>
        <end position="135"/>
    </location>
</feature>
<gene>
    <name evidence="10" type="ORF">IRY30_02630</name>
</gene>
<dbReference type="PANTHER" id="PTHR30506">
    <property type="entry name" value="INNER MEMBRANE PROTEIN"/>
    <property type="match status" value="1"/>
</dbReference>
<organism evidence="10 11">
    <name type="scientific">Corynebacterium suicordis DSM 45110</name>
    <dbReference type="NCBI Taxonomy" id="1121369"/>
    <lineage>
        <taxon>Bacteria</taxon>
        <taxon>Bacillati</taxon>
        <taxon>Actinomycetota</taxon>
        <taxon>Actinomycetes</taxon>
        <taxon>Mycobacteriales</taxon>
        <taxon>Corynebacteriaceae</taxon>
        <taxon>Corynebacterium</taxon>
    </lineage>
</organism>
<dbReference type="Pfam" id="PF03458">
    <property type="entry name" value="Gly_transporter"/>
    <property type="match status" value="2"/>
</dbReference>
<name>A0ABR9ZHW4_9CORY</name>
<reference evidence="10 11" key="1">
    <citation type="submission" date="2020-10" db="EMBL/GenBank/DDBJ databases">
        <title>Novel species in genus Corynebacterium.</title>
        <authorList>
            <person name="Zhang G."/>
        </authorList>
    </citation>
    <scope>NUCLEOTIDE SEQUENCE [LARGE SCALE GENOMIC DNA]</scope>
    <source>
        <strain evidence="10 11">DSM 45110</strain>
    </source>
</reference>
<feature type="transmembrane region" description="Helical" evidence="8">
    <location>
        <begin position="62"/>
        <end position="80"/>
    </location>
</feature>
<feature type="region of interest" description="Disordered" evidence="7">
    <location>
        <begin position="225"/>
        <end position="265"/>
    </location>
</feature>
<evidence type="ECO:0000313" key="10">
    <source>
        <dbReference type="EMBL" id="MBF4552978.1"/>
    </source>
</evidence>
<accession>A0ABR9ZHW4</accession>
<feature type="transmembrane region" description="Helical" evidence="8">
    <location>
        <begin position="171"/>
        <end position="197"/>
    </location>
</feature>
<feature type="domain" description="Glycine transporter" evidence="9">
    <location>
        <begin position="90"/>
        <end position="163"/>
    </location>
</feature>
<evidence type="ECO:0000256" key="3">
    <source>
        <dbReference type="ARBA" id="ARBA00022475"/>
    </source>
</evidence>
<sequence length="265" mass="28927">MLTVLYVIGITAEAMTAALAAGRQRMDLFGVSMIACVTALGGGTVRDMLLGHYPLRWVSEPIFLVIVVTAALITVLASFLMDYFRTIFLLADAVGLAVFSVLGAQVALSGGHGIVIACFAAVVTGVVGGVMRDILCDRIPLVFSAELYGSIALIAGLMYSAMHLSDIPENTAVIATLLTAFTLRVVAIYYNIALPVFEYQEREIRRDPAGRFTMWVMNKAGVRRKEMKRRTVGNAQRRQQRRARHEQKRRGEAEDPAQESGNSAE</sequence>
<protein>
    <submittedName>
        <fullName evidence="10">Trimeric intracellular cation channel family protein</fullName>
    </submittedName>
</protein>
<evidence type="ECO:0000256" key="5">
    <source>
        <dbReference type="ARBA" id="ARBA00022989"/>
    </source>
</evidence>
<evidence type="ECO:0000256" key="7">
    <source>
        <dbReference type="SAM" id="MobiDB-lite"/>
    </source>
</evidence>
<proteinExistence type="inferred from homology"/>
<dbReference type="RefSeq" id="WP_194555838.1">
    <property type="nucleotide sequence ID" value="NZ_JADKMY010000001.1"/>
</dbReference>
<keyword evidence="11" id="KW-1185">Reference proteome</keyword>
<feature type="transmembrane region" description="Helical" evidence="8">
    <location>
        <begin position="147"/>
        <end position="165"/>
    </location>
</feature>